<organism evidence="2 6">
    <name type="scientific">Didymodactylos carnosus</name>
    <dbReference type="NCBI Taxonomy" id="1234261"/>
    <lineage>
        <taxon>Eukaryota</taxon>
        <taxon>Metazoa</taxon>
        <taxon>Spiralia</taxon>
        <taxon>Gnathifera</taxon>
        <taxon>Rotifera</taxon>
        <taxon>Eurotatoria</taxon>
        <taxon>Bdelloidea</taxon>
        <taxon>Philodinida</taxon>
        <taxon>Philodinidae</taxon>
        <taxon>Didymodactylos</taxon>
    </lineage>
</organism>
<dbReference type="EMBL" id="CAJNOK010003025">
    <property type="protein sequence ID" value="CAF0885001.1"/>
    <property type="molecule type" value="Genomic_DNA"/>
</dbReference>
<name>A0A813RKL3_9BILA</name>
<comment type="caution">
    <text evidence="2">The sequence shown here is derived from an EMBL/GenBank/DDBJ whole genome shotgun (WGS) entry which is preliminary data.</text>
</comment>
<dbReference type="Proteomes" id="UP000681722">
    <property type="component" value="Unassembled WGS sequence"/>
</dbReference>
<dbReference type="EMBL" id="CAJOBA010003026">
    <property type="protein sequence ID" value="CAF3668051.1"/>
    <property type="molecule type" value="Genomic_DNA"/>
</dbReference>
<feature type="compositionally biased region" description="Polar residues" evidence="1">
    <location>
        <begin position="149"/>
        <end position="165"/>
    </location>
</feature>
<evidence type="ECO:0000313" key="6">
    <source>
        <dbReference type="Proteomes" id="UP000663829"/>
    </source>
</evidence>
<gene>
    <name evidence="2" type="ORF">GPM918_LOCUS2545</name>
    <name evidence="3" type="ORF">OVA965_LOCUS8822</name>
    <name evidence="4" type="ORF">SRO942_LOCUS2545</name>
    <name evidence="5" type="ORF">TMI583_LOCUS8818</name>
</gene>
<accession>A0A813RKL3</accession>
<dbReference type="Proteomes" id="UP000677228">
    <property type="component" value="Unassembled WGS sequence"/>
</dbReference>
<keyword evidence="6" id="KW-1185">Reference proteome</keyword>
<evidence type="ECO:0000313" key="2">
    <source>
        <dbReference type="EMBL" id="CAF0782416.1"/>
    </source>
</evidence>
<proteinExistence type="predicted"/>
<dbReference type="Proteomes" id="UP000682733">
    <property type="component" value="Unassembled WGS sequence"/>
</dbReference>
<dbReference type="Proteomes" id="UP000663829">
    <property type="component" value="Unassembled WGS sequence"/>
</dbReference>
<dbReference type="EMBL" id="CAJOBC010000285">
    <property type="protein sequence ID" value="CAF3565872.1"/>
    <property type="molecule type" value="Genomic_DNA"/>
</dbReference>
<feature type="region of interest" description="Disordered" evidence="1">
    <location>
        <begin position="75"/>
        <end position="182"/>
    </location>
</feature>
<feature type="compositionally biased region" description="Low complexity" evidence="1">
    <location>
        <begin position="87"/>
        <end position="99"/>
    </location>
</feature>
<reference evidence="2" key="1">
    <citation type="submission" date="2021-02" db="EMBL/GenBank/DDBJ databases">
        <authorList>
            <person name="Nowell W R."/>
        </authorList>
    </citation>
    <scope>NUCLEOTIDE SEQUENCE</scope>
</reference>
<evidence type="ECO:0000256" key="1">
    <source>
        <dbReference type="SAM" id="MobiDB-lite"/>
    </source>
</evidence>
<sequence>MDPNSTSNDEWQNSFDRFLRQHDQQQQPLSTTLPLNNQRMDDLSFNSHINDVWGQPRLMQNNEFNMFNDFLNSSHYTQQPPPIGIPTFSSSSSSTSDSFLQQQNNRQPAASLPYHSPDSFLPISSTSNRKIRTTPDNNFDFGLPPSSPPTSSYFKSMRASPTSGTGRRPLPPTIPRLPRRSPPGMIIPSHQKQRTPPLLQVSNDETAHLQQHSITQRAKQNSPLYVACINHGSNHNGVLGPPVLLPPSF</sequence>
<evidence type="ECO:0000313" key="5">
    <source>
        <dbReference type="EMBL" id="CAF3668051.1"/>
    </source>
</evidence>
<dbReference type="EMBL" id="CAJNOQ010000285">
    <property type="protein sequence ID" value="CAF0782416.1"/>
    <property type="molecule type" value="Genomic_DNA"/>
</dbReference>
<evidence type="ECO:0000313" key="3">
    <source>
        <dbReference type="EMBL" id="CAF0885001.1"/>
    </source>
</evidence>
<dbReference type="AlphaFoldDB" id="A0A813RKL3"/>
<protein>
    <submittedName>
        <fullName evidence="2">Uncharacterized protein</fullName>
    </submittedName>
</protein>
<evidence type="ECO:0000313" key="4">
    <source>
        <dbReference type="EMBL" id="CAF3565872.1"/>
    </source>
</evidence>